<protein>
    <submittedName>
        <fullName evidence="3">Signal transducer regulating beta-lactamase production, contains metallopeptidase domain</fullName>
    </submittedName>
</protein>
<reference evidence="3 4" key="1">
    <citation type="submission" date="2016-10" db="EMBL/GenBank/DDBJ databases">
        <authorList>
            <person name="de Groot N.N."/>
        </authorList>
    </citation>
    <scope>NUCLEOTIDE SEQUENCE [LARGE SCALE GENOMIC DNA]</scope>
    <source>
        <strain evidence="3 4">DSM 18346</strain>
    </source>
</reference>
<keyword evidence="1" id="KW-0472">Membrane</keyword>
<evidence type="ECO:0000259" key="2">
    <source>
        <dbReference type="Pfam" id="PF05569"/>
    </source>
</evidence>
<organism evidence="3 4">
    <name type="scientific">Natronincola ferrireducens</name>
    <dbReference type="NCBI Taxonomy" id="393762"/>
    <lineage>
        <taxon>Bacteria</taxon>
        <taxon>Bacillati</taxon>
        <taxon>Bacillota</taxon>
        <taxon>Clostridia</taxon>
        <taxon>Peptostreptococcales</taxon>
        <taxon>Natronincolaceae</taxon>
        <taxon>Natronincola</taxon>
    </lineage>
</organism>
<gene>
    <name evidence="3" type="ORF">SAMN05660472_00710</name>
</gene>
<dbReference type="AlphaFoldDB" id="A0A1G8Z1R0"/>
<accession>A0A1G8Z1R0</accession>
<name>A0A1G8Z1R0_9FIRM</name>
<evidence type="ECO:0000313" key="4">
    <source>
        <dbReference type="Proteomes" id="UP000198718"/>
    </source>
</evidence>
<dbReference type="EMBL" id="FNFP01000001">
    <property type="protein sequence ID" value="SDK08981.1"/>
    <property type="molecule type" value="Genomic_DNA"/>
</dbReference>
<keyword evidence="1" id="KW-0812">Transmembrane</keyword>
<keyword evidence="4" id="KW-1185">Reference proteome</keyword>
<dbReference type="InterPro" id="IPR052173">
    <property type="entry name" value="Beta-lactam_resp_regulator"/>
</dbReference>
<keyword evidence="1" id="KW-1133">Transmembrane helix</keyword>
<evidence type="ECO:0000313" key="3">
    <source>
        <dbReference type="EMBL" id="SDK08981.1"/>
    </source>
</evidence>
<feature type="transmembrane region" description="Helical" evidence="1">
    <location>
        <begin position="100"/>
        <end position="120"/>
    </location>
</feature>
<feature type="transmembrane region" description="Helical" evidence="1">
    <location>
        <begin position="37"/>
        <end position="56"/>
    </location>
</feature>
<dbReference type="PANTHER" id="PTHR34978">
    <property type="entry name" value="POSSIBLE SENSOR-TRANSDUCER PROTEIN BLAR"/>
    <property type="match status" value="1"/>
</dbReference>
<sequence>MMSFVSSLIIASLVGAILWIIKNVFKPITQKLFSQTWHYYTSLIPIFFFLGGTKVINELIDLTSPILNNKSMGLIKQSKNLNPMDQLLTMMPQSEKIDEIMLWIILIWVTGMIIFLMLNIKKYVNFRYFILQNHRIYNTEHSNAQIIISSNATTPMVMGFFNPIVVLPDVQFKDRELIMILSHELVHIKRGDLLIKLVIMITKAVHWFNPVIYHLSKQINNYCELSCDEKVVKKMDAESRRGYGQMILSVLDYGVKKRTNIGDNYVIKFCSNKNNVKRRLLNIMNGKKMKKSMITLSIFVSVLLIGIGAYVAYAYESQVPETSKFHKEDYDDSDVKVMESNQSNEFSLEVDVPYPMKYQDPYADPPLDIDIEPGKQTLTGDEAEAYLKFRKPN</sequence>
<proteinExistence type="predicted"/>
<feature type="transmembrane region" description="Helical" evidence="1">
    <location>
        <begin position="6"/>
        <end position="25"/>
    </location>
</feature>
<dbReference type="OrthoDB" id="9762883at2"/>
<dbReference type="CDD" id="cd07341">
    <property type="entry name" value="M56_BlaR1_MecR1_like"/>
    <property type="match status" value="1"/>
</dbReference>
<dbReference type="InterPro" id="IPR008756">
    <property type="entry name" value="Peptidase_M56"/>
</dbReference>
<dbReference type="Gene3D" id="3.40.630.190">
    <property type="entry name" value="LCP protein"/>
    <property type="match status" value="1"/>
</dbReference>
<dbReference type="Proteomes" id="UP000198718">
    <property type="component" value="Unassembled WGS sequence"/>
</dbReference>
<dbReference type="Pfam" id="PF05569">
    <property type="entry name" value="Peptidase_M56"/>
    <property type="match status" value="1"/>
</dbReference>
<dbReference type="STRING" id="393762.SAMN05660472_00710"/>
<feature type="domain" description="Peptidase M56" evidence="2">
    <location>
        <begin position="9"/>
        <end position="283"/>
    </location>
</feature>
<feature type="transmembrane region" description="Helical" evidence="1">
    <location>
        <begin position="293"/>
        <end position="315"/>
    </location>
</feature>
<dbReference type="PANTHER" id="PTHR34978:SF3">
    <property type="entry name" value="SLR0241 PROTEIN"/>
    <property type="match status" value="1"/>
</dbReference>
<dbReference type="RefSeq" id="WP_090550351.1">
    <property type="nucleotide sequence ID" value="NZ_FNFP01000001.1"/>
</dbReference>
<evidence type="ECO:0000256" key="1">
    <source>
        <dbReference type="SAM" id="Phobius"/>
    </source>
</evidence>